<dbReference type="InterPro" id="IPR030677">
    <property type="entry name" value="Nnr"/>
</dbReference>
<feature type="binding site" evidence="18">
    <location>
        <position position="166"/>
    </location>
    <ligand>
        <name>(6S)-NADPHX</name>
        <dbReference type="ChEBI" id="CHEBI:64076"/>
    </ligand>
</feature>
<evidence type="ECO:0000256" key="10">
    <source>
        <dbReference type="ARBA" id="ARBA00023027"/>
    </source>
</evidence>
<comment type="similarity">
    <text evidence="4 19">In the C-terminal section; belongs to the NnrD/CARKD family.</text>
</comment>
<evidence type="ECO:0000313" key="23">
    <source>
        <dbReference type="Proteomes" id="UP000218896"/>
    </source>
</evidence>
<comment type="catalytic activity">
    <reaction evidence="15 17 19">
        <text>(6S)-NADHX + ADP = AMP + phosphate + NADH + H(+)</text>
        <dbReference type="Rhea" id="RHEA:32223"/>
        <dbReference type="ChEBI" id="CHEBI:15378"/>
        <dbReference type="ChEBI" id="CHEBI:43474"/>
        <dbReference type="ChEBI" id="CHEBI:57945"/>
        <dbReference type="ChEBI" id="CHEBI:64074"/>
        <dbReference type="ChEBI" id="CHEBI:456215"/>
        <dbReference type="ChEBI" id="CHEBI:456216"/>
        <dbReference type="EC" id="4.2.1.136"/>
    </reaction>
</comment>
<dbReference type="InterPro" id="IPR029056">
    <property type="entry name" value="Ribokinase-like"/>
</dbReference>
<evidence type="ECO:0000259" key="21">
    <source>
        <dbReference type="PROSITE" id="PS51385"/>
    </source>
</evidence>
<feature type="binding site" evidence="17">
    <location>
        <position position="444"/>
    </location>
    <ligand>
        <name>AMP</name>
        <dbReference type="ChEBI" id="CHEBI:456215"/>
    </ligand>
</feature>
<dbReference type="NCBIfam" id="TIGR00197">
    <property type="entry name" value="yjeF_nterm"/>
    <property type="match status" value="1"/>
</dbReference>
<protein>
    <recommendedName>
        <fullName evidence="19">Bifunctional NAD(P)H-hydrate repair enzyme</fullName>
    </recommendedName>
    <alternativeName>
        <fullName evidence="19">Nicotinamide nucleotide repair protein</fullName>
    </alternativeName>
    <domain>
        <recommendedName>
            <fullName evidence="19">ADP-dependent (S)-NAD(P)H-hydrate dehydratase</fullName>
            <ecNumber evidence="19">4.2.1.136</ecNumber>
        </recommendedName>
        <alternativeName>
            <fullName evidence="19">ADP-dependent NAD(P)HX dehydratase</fullName>
        </alternativeName>
    </domain>
    <domain>
        <recommendedName>
            <fullName evidence="19">NAD(P)H-hydrate epimerase</fullName>
            <ecNumber evidence="19">5.1.99.6</ecNumber>
        </recommendedName>
    </domain>
</protein>
<dbReference type="AlphaFoldDB" id="A0A2A2F278"/>
<dbReference type="PANTHER" id="PTHR12592:SF0">
    <property type="entry name" value="ATP-DEPENDENT (S)-NAD(P)H-HYDRATE DEHYDRATASE"/>
    <property type="match status" value="1"/>
</dbReference>
<feature type="binding site" evidence="18">
    <location>
        <begin position="137"/>
        <end position="143"/>
    </location>
    <ligand>
        <name>(6S)-NADPHX</name>
        <dbReference type="ChEBI" id="CHEBI:64076"/>
    </ligand>
</feature>
<dbReference type="GO" id="GO:0005524">
    <property type="term" value="F:ATP binding"/>
    <property type="evidence" value="ECO:0007669"/>
    <property type="project" value="UniProtKB-UniRule"/>
</dbReference>
<dbReference type="EC" id="5.1.99.6" evidence="19"/>
<dbReference type="RefSeq" id="WP_095618336.1">
    <property type="nucleotide sequence ID" value="NZ_NSKD01000007.1"/>
</dbReference>
<organism evidence="22 23">
    <name type="scientific">Halovibrio salipaludis</name>
    <dbReference type="NCBI Taxonomy" id="2032626"/>
    <lineage>
        <taxon>Bacteria</taxon>
        <taxon>Pseudomonadati</taxon>
        <taxon>Pseudomonadota</taxon>
        <taxon>Gammaproteobacteria</taxon>
        <taxon>Oceanospirillales</taxon>
        <taxon>Halomonadaceae</taxon>
        <taxon>Halovibrio</taxon>
    </lineage>
</organism>
<dbReference type="PROSITE" id="PS51385">
    <property type="entry name" value="YJEF_N"/>
    <property type="match status" value="1"/>
</dbReference>
<evidence type="ECO:0000256" key="3">
    <source>
        <dbReference type="ARBA" id="ARBA00006001"/>
    </source>
</evidence>
<dbReference type="HAMAP" id="MF_01965">
    <property type="entry name" value="NADHX_dehydratase"/>
    <property type="match status" value="1"/>
</dbReference>
<evidence type="ECO:0000256" key="1">
    <source>
        <dbReference type="ARBA" id="ARBA00000013"/>
    </source>
</evidence>
<feature type="binding site" evidence="18">
    <location>
        <position position="133"/>
    </location>
    <ligand>
        <name>K(+)</name>
        <dbReference type="ChEBI" id="CHEBI:29103"/>
    </ligand>
</feature>
<feature type="binding site" evidence="18">
    <location>
        <position position="63"/>
    </location>
    <ligand>
        <name>K(+)</name>
        <dbReference type="ChEBI" id="CHEBI:29103"/>
    </ligand>
</feature>
<keyword evidence="7 17" id="KW-0067">ATP-binding</keyword>
<evidence type="ECO:0000256" key="12">
    <source>
        <dbReference type="ARBA" id="ARBA00023239"/>
    </source>
</evidence>
<feature type="binding site" evidence="17">
    <location>
        <position position="445"/>
    </location>
    <ligand>
        <name>(6S)-NADPHX</name>
        <dbReference type="ChEBI" id="CHEBI:64076"/>
    </ligand>
</feature>
<feature type="binding site" evidence="18">
    <location>
        <position position="169"/>
    </location>
    <ligand>
        <name>K(+)</name>
        <dbReference type="ChEBI" id="CHEBI:29103"/>
    </ligand>
</feature>
<evidence type="ECO:0000256" key="13">
    <source>
        <dbReference type="ARBA" id="ARBA00023268"/>
    </source>
</evidence>
<evidence type="ECO:0000256" key="8">
    <source>
        <dbReference type="ARBA" id="ARBA00022857"/>
    </source>
</evidence>
<evidence type="ECO:0000256" key="9">
    <source>
        <dbReference type="ARBA" id="ARBA00022958"/>
    </source>
</evidence>
<proteinExistence type="inferred from homology"/>
<dbReference type="Gene3D" id="3.40.1190.20">
    <property type="match status" value="1"/>
</dbReference>
<dbReference type="SUPFAM" id="SSF64153">
    <property type="entry name" value="YjeF N-terminal domain-like"/>
    <property type="match status" value="1"/>
</dbReference>
<dbReference type="EC" id="4.2.1.136" evidence="19"/>
<dbReference type="OrthoDB" id="9806925at2"/>
<comment type="cofactor">
    <cofactor evidence="17">
        <name>Mg(2+)</name>
        <dbReference type="ChEBI" id="CHEBI:18420"/>
    </cofactor>
</comment>
<dbReference type="InterPro" id="IPR017953">
    <property type="entry name" value="Carbohydrate_kinase_pred_CS"/>
</dbReference>
<dbReference type="HAMAP" id="MF_01966">
    <property type="entry name" value="NADHX_epimerase"/>
    <property type="match status" value="1"/>
</dbReference>
<feature type="binding site" evidence="17">
    <location>
        <position position="330"/>
    </location>
    <ligand>
        <name>(6S)-NADPHX</name>
        <dbReference type="ChEBI" id="CHEBI:64076"/>
    </ligand>
</feature>
<comment type="subunit">
    <text evidence="17">Homotetramer.</text>
</comment>
<reference evidence="22 23" key="1">
    <citation type="submission" date="2017-08" db="EMBL/GenBank/DDBJ databases">
        <title>Halovibrio sewagensis sp. nov., isolated from wastewater of high salinity.</title>
        <authorList>
            <person name="Dong X."/>
            <person name="Zhang G."/>
        </authorList>
    </citation>
    <scope>NUCLEOTIDE SEQUENCE [LARGE SCALE GENOMIC DNA]</scope>
    <source>
        <strain evidence="22 23">YL5-2</strain>
    </source>
</reference>
<keyword evidence="8 17" id="KW-0521">NADP</keyword>
<comment type="cofactor">
    <cofactor evidence="18 19">
        <name>K(+)</name>
        <dbReference type="ChEBI" id="CHEBI:29103"/>
    </cofactor>
    <text evidence="18 19">Binds 1 potassium ion per subunit.</text>
</comment>
<evidence type="ECO:0000256" key="14">
    <source>
        <dbReference type="ARBA" id="ARBA00025153"/>
    </source>
</evidence>
<feature type="binding site" evidence="17">
    <location>
        <position position="378"/>
    </location>
    <ligand>
        <name>(6S)-NADPHX</name>
        <dbReference type="ChEBI" id="CHEBI:64076"/>
    </ligand>
</feature>
<comment type="function">
    <text evidence="18">Catalyzes the epimerization of the S- and R-forms of NAD(P)HX, a damaged form of NAD(P)H that is a result of enzymatic or heat-dependent hydration. This is a prerequisite for the S-specific NAD(P)H-hydrate dehydratase to allow the repair of both epimers of NAD(P)HX.</text>
</comment>
<keyword evidence="12 17" id="KW-0456">Lyase</keyword>
<gene>
    <name evidence="18" type="primary">nnrE</name>
    <name evidence="17" type="synonym">nnrD</name>
    <name evidence="22" type="ORF">CK501_13880</name>
</gene>
<feature type="domain" description="YjeF N-terminal" evidence="21">
    <location>
        <begin position="14"/>
        <end position="223"/>
    </location>
</feature>
<dbReference type="GO" id="GO:0052856">
    <property type="term" value="F:NAD(P)HX epimerase activity"/>
    <property type="evidence" value="ECO:0007669"/>
    <property type="project" value="UniProtKB-UniRule"/>
</dbReference>
<dbReference type="EMBL" id="NSKD01000007">
    <property type="protein sequence ID" value="PAU78767.1"/>
    <property type="molecule type" value="Genomic_DNA"/>
</dbReference>
<dbReference type="CDD" id="cd01171">
    <property type="entry name" value="YXKO-related"/>
    <property type="match status" value="1"/>
</dbReference>
<comment type="similarity">
    <text evidence="18">Belongs to the NnrE/AIBP family.</text>
</comment>
<comment type="catalytic activity">
    <reaction evidence="16 17 19">
        <text>(6S)-NADPHX + ADP = AMP + phosphate + NADPH + H(+)</text>
        <dbReference type="Rhea" id="RHEA:32235"/>
        <dbReference type="ChEBI" id="CHEBI:15378"/>
        <dbReference type="ChEBI" id="CHEBI:43474"/>
        <dbReference type="ChEBI" id="CHEBI:57783"/>
        <dbReference type="ChEBI" id="CHEBI:64076"/>
        <dbReference type="ChEBI" id="CHEBI:456215"/>
        <dbReference type="ChEBI" id="CHEBI:456216"/>
        <dbReference type="EC" id="4.2.1.136"/>
    </reaction>
</comment>
<dbReference type="PROSITE" id="PS51383">
    <property type="entry name" value="YJEF_C_3"/>
    <property type="match status" value="1"/>
</dbReference>
<evidence type="ECO:0000256" key="4">
    <source>
        <dbReference type="ARBA" id="ARBA00009524"/>
    </source>
</evidence>
<evidence type="ECO:0000256" key="7">
    <source>
        <dbReference type="ARBA" id="ARBA00022840"/>
    </source>
</evidence>
<comment type="function">
    <text evidence="17">Catalyzes the dehydration of the S-form of NAD(P)HX at the expense of ADP, which is converted to AMP. Together with NAD(P)HX epimerase, which catalyzes the epimerization of the S- and R-forms, the enzyme allows the repair of both epimers of NAD(P)HX, a damaged form of NAD(P)H that is a result of enzymatic or heat-dependent hydration.</text>
</comment>
<keyword evidence="13" id="KW-0511">Multifunctional enzyme</keyword>
<evidence type="ECO:0000256" key="16">
    <source>
        <dbReference type="ARBA" id="ARBA00049209"/>
    </source>
</evidence>
<evidence type="ECO:0000256" key="17">
    <source>
        <dbReference type="HAMAP-Rule" id="MF_01965"/>
    </source>
</evidence>
<dbReference type="GO" id="GO:0046496">
    <property type="term" value="P:nicotinamide nucleotide metabolic process"/>
    <property type="evidence" value="ECO:0007669"/>
    <property type="project" value="UniProtKB-UniRule"/>
</dbReference>
<keyword evidence="9 18" id="KW-0630">Potassium</keyword>
<comment type="catalytic activity">
    <reaction evidence="1 18 19">
        <text>(6R)-NADHX = (6S)-NADHX</text>
        <dbReference type="Rhea" id="RHEA:32215"/>
        <dbReference type="ChEBI" id="CHEBI:64074"/>
        <dbReference type="ChEBI" id="CHEBI:64075"/>
        <dbReference type="EC" id="5.1.99.6"/>
    </reaction>
</comment>
<comment type="similarity">
    <text evidence="3 19">In the N-terminal section; belongs to the NnrE/AIBP family.</text>
</comment>
<dbReference type="PROSITE" id="PS01050">
    <property type="entry name" value="YJEF_C_2"/>
    <property type="match status" value="1"/>
</dbReference>
<feature type="binding site" evidence="17">
    <location>
        <position position="269"/>
    </location>
    <ligand>
        <name>(6S)-NADPHX</name>
        <dbReference type="ChEBI" id="CHEBI:64076"/>
    </ligand>
</feature>
<feature type="binding site" evidence="18">
    <location>
        <begin position="62"/>
        <end position="66"/>
    </location>
    <ligand>
        <name>(6S)-NADPHX</name>
        <dbReference type="ChEBI" id="CHEBI:64076"/>
    </ligand>
</feature>
<comment type="caution">
    <text evidence="22">The sequence shown here is derived from an EMBL/GenBank/DDBJ whole genome shotgun (WGS) entry which is preliminary data.</text>
</comment>
<keyword evidence="11 18" id="KW-0413">Isomerase</keyword>
<comment type="catalytic activity">
    <reaction evidence="2 18 19">
        <text>(6R)-NADPHX = (6S)-NADPHX</text>
        <dbReference type="Rhea" id="RHEA:32227"/>
        <dbReference type="ChEBI" id="CHEBI:64076"/>
        <dbReference type="ChEBI" id="CHEBI:64077"/>
        <dbReference type="EC" id="5.1.99.6"/>
    </reaction>
</comment>
<feature type="binding site" evidence="17">
    <location>
        <begin position="415"/>
        <end position="419"/>
    </location>
    <ligand>
        <name>AMP</name>
        <dbReference type="ChEBI" id="CHEBI:456215"/>
    </ligand>
</feature>
<dbReference type="GO" id="GO:0052855">
    <property type="term" value="F:ADP-dependent NAD(P)H-hydrate dehydratase activity"/>
    <property type="evidence" value="ECO:0007669"/>
    <property type="project" value="UniProtKB-UniRule"/>
</dbReference>
<feature type="binding site" evidence="18">
    <location>
        <position position="148"/>
    </location>
    <ligand>
        <name>(6S)-NADPHX</name>
        <dbReference type="ChEBI" id="CHEBI:64076"/>
    </ligand>
</feature>
<dbReference type="PIRSF" id="PIRSF017184">
    <property type="entry name" value="Nnr"/>
    <property type="match status" value="1"/>
</dbReference>
<evidence type="ECO:0000256" key="2">
    <source>
        <dbReference type="ARBA" id="ARBA00000909"/>
    </source>
</evidence>
<keyword evidence="5 18" id="KW-0479">Metal-binding</keyword>
<dbReference type="InterPro" id="IPR036652">
    <property type="entry name" value="YjeF_N_dom_sf"/>
</dbReference>
<comment type="similarity">
    <text evidence="17">Belongs to the NnrD/CARKD family.</text>
</comment>
<keyword evidence="10 17" id="KW-0520">NAD</keyword>
<evidence type="ECO:0000256" key="15">
    <source>
        <dbReference type="ARBA" id="ARBA00048238"/>
    </source>
</evidence>
<dbReference type="GO" id="GO:0110051">
    <property type="term" value="P:metabolite repair"/>
    <property type="evidence" value="ECO:0007669"/>
    <property type="project" value="TreeGrafter"/>
</dbReference>
<dbReference type="PANTHER" id="PTHR12592">
    <property type="entry name" value="ATP-DEPENDENT (S)-NAD(P)H-HYDRATE DEHYDRATASE FAMILY MEMBER"/>
    <property type="match status" value="1"/>
</dbReference>
<evidence type="ECO:0000256" key="19">
    <source>
        <dbReference type="PIRNR" id="PIRNR017184"/>
    </source>
</evidence>
<dbReference type="Gene3D" id="3.40.50.10260">
    <property type="entry name" value="YjeF N-terminal domain"/>
    <property type="match status" value="1"/>
</dbReference>
<dbReference type="NCBIfam" id="TIGR00196">
    <property type="entry name" value="yjeF_cterm"/>
    <property type="match status" value="1"/>
</dbReference>
<keyword evidence="6 17" id="KW-0547">Nucleotide-binding</keyword>
<dbReference type="InterPro" id="IPR000631">
    <property type="entry name" value="CARKD"/>
</dbReference>
<evidence type="ECO:0000313" key="22">
    <source>
        <dbReference type="EMBL" id="PAU78767.1"/>
    </source>
</evidence>
<evidence type="ECO:0000256" key="11">
    <source>
        <dbReference type="ARBA" id="ARBA00023235"/>
    </source>
</evidence>
<dbReference type="Pfam" id="PF03853">
    <property type="entry name" value="YjeF_N"/>
    <property type="match status" value="1"/>
</dbReference>
<evidence type="ECO:0000256" key="5">
    <source>
        <dbReference type="ARBA" id="ARBA00022723"/>
    </source>
</evidence>
<dbReference type="Proteomes" id="UP000218896">
    <property type="component" value="Unassembled WGS sequence"/>
</dbReference>
<evidence type="ECO:0000256" key="18">
    <source>
        <dbReference type="HAMAP-Rule" id="MF_01966"/>
    </source>
</evidence>
<dbReference type="SUPFAM" id="SSF53613">
    <property type="entry name" value="Ribokinase-like"/>
    <property type="match status" value="1"/>
</dbReference>
<dbReference type="Pfam" id="PF01256">
    <property type="entry name" value="Carb_kinase"/>
    <property type="match status" value="1"/>
</dbReference>
<accession>A0A2A2F278</accession>
<keyword evidence="23" id="KW-1185">Reference proteome</keyword>
<evidence type="ECO:0000256" key="6">
    <source>
        <dbReference type="ARBA" id="ARBA00022741"/>
    </source>
</evidence>
<name>A0A2A2F278_9GAMM</name>
<sequence length="511" mass="52085">MPDQPLPLYTAEQVRNLDRTAIEDFGVDGFDLMKRAGKAAFRLARRRWPEARQLLVLCGGGNNGGDGYVVAGLAAQQGIACHCVAVSDPSKLSGTAASAFAFARESGIHVLSFESLDEGRFGALLAESDLVVDTLLGTGLSGEVRKPYAGVIEQLNASSVPVLAVDIPSGLCSGTGRVLGTAVRAAATITFIGRKAGLYTGRARDCTGPVSFDDLSVDPAVHDAEPEPSAWLWSPEAALARLPRRHPTTHKGECGRVLVVGGDEGMGGAGILAGEAALRCGAGLVFLATRGAHVPAALARRPEIQARAVEHGNDLDPLLERVDAVVAGPGLGRSAWGQQMLQRVAGFSGPVVADADALALMQQQGLPADAGQWILTPHPGEAARLLGGGVPEVEADRYQALATLVEQHGATVILKGAGSLVGAPGRTPAVIEGGNPGMATAGMGDVLSGALGALLGQGMDPLGAAITGAAWHAAAADHALARTGEWGLLAGDLIQAFGSTAGCVAPEAVRD</sequence>
<feature type="domain" description="YjeF C-terminal" evidence="20">
    <location>
        <begin position="234"/>
        <end position="504"/>
    </location>
</feature>
<dbReference type="InterPro" id="IPR004443">
    <property type="entry name" value="YjeF_N_dom"/>
</dbReference>
<comment type="function">
    <text evidence="14 19">Bifunctional enzyme that catalyzes the epimerization of the S- and R-forms of NAD(P)HX and the dehydration of the S-form of NAD(P)HX at the expense of ADP, which is converted to AMP. This allows the repair of both epimers of NAD(P)HX, a damaged form of NAD(P)H that is a result of enzymatic or heat-dependent hydration.</text>
</comment>
<dbReference type="GO" id="GO:0046872">
    <property type="term" value="F:metal ion binding"/>
    <property type="evidence" value="ECO:0007669"/>
    <property type="project" value="UniProtKB-UniRule"/>
</dbReference>
<evidence type="ECO:0000259" key="20">
    <source>
        <dbReference type="PROSITE" id="PS51383"/>
    </source>
</evidence>